<dbReference type="KEGG" id="vei:Veis_1561"/>
<reference evidence="2" key="1">
    <citation type="submission" date="2006-12" db="EMBL/GenBank/DDBJ databases">
        <title>Complete sequence of chromosome 1 of Verminephrobacter eiseniae EF01-2.</title>
        <authorList>
            <person name="Copeland A."/>
            <person name="Lucas S."/>
            <person name="Lapidus A."/>
            <person name="Barry K."/>
            <person name="Detter J.C."/>
            <person name="Glavina del Rio T."/>
            <person name="Dalin E."/>
            <person name="Tice H."/>
            <person name="Pitluck S."/>
            <person name="Chertkov O."/>
            <person name="Brettin T."/>
            <person name="Bruce D."/>
            <person name="Han C."/>
            <person name="Tapia R."/>
            <person name="Gilna P."/>
            <person name="Schmutz J."/>
            <person name="Larimer F."/>
            <person name="Land M."/>
            <person name="Hauser L."/>
            <person name="Kyrpides N."/>
            <person name="Kim E."/>
            <person name="Stahl D."/>
            <person name="Richardson P."/>
        </authorList>
    </citation>
    <scope>NUCLEOTIDE SEQUENCE [LARGE SCALE GENOMIC DNA]</scope>
    <source>
        <strain evidence="2">EF01-2</strain>
    </source>
</reference>
<gene>
    <name evidence="1" type="ordered locus">Veis_1561</name>
</gene>
<protein>
    <submittedName>
        <fullName evidence="1">Uncharacterized protein</fullName>
    </submittedName>
</protein>
<sequence length="112" mass="11617">MIWMKTACGACPFCAMRHASLRVGEQPGRMGPDRPMARCAAVPDGSDHAVAQCATLNLGSRPDRLVLVRIDPGFEPGGSSGGRHGNCRGHGATLLSGLYGKLPNASTCTVAI</sequence>
<evidence type="ECO:0000313" key="1">
    <source>
        <dbReference type="EMBL" id="ABM57320.1"/>
    </source>
</evidence>
<dbReference type="AlphaFoldDB" id="A1WI63"/>
<dbReference type="STRING" id="391735.Veis_1561"/>
<organism evidence="1 2">
    <name type="scientific">Verminephrobacter eiseniae (strain EF01-2)</name>
    <dbReference type="NCBI Taxonomy" id="391735"/>
    <lineage>
        <taxon>Bacteria</taxon>
        <taxon>Pseudomonadati</taxon>
        <taxon>Pseudomonadota</taxon>
        <taxon>Betaproteobacteria</taxon>
        <taxon>Burkholderiales</taxon>
        <taxon>Comamonadaceae</taxon>
        <taxon>Verminephrobacter</taxon>
    </lineage>
</organism>
<keyword evidence="2" id="KW-1185">Reference proteome</keyword>
<dbReference type="EMBL" id="CP000542">
    <property type="protein sequence ID" value="ABM57320.1"/>
    <property type="molecule type" value="Genomic_DNA"/>
</dbReference>
<accession>A1WI63</accession>
<dbReference type="Proteomes" id="UP000000374">
    <property type="component" value="Chromosome"/>
</dbReference>
<dbReference type="HOGENOM" id="CLU_2144801_0_0_4"/>
<proteinExistence type="predicted"/>
<name>A1WI63_VEREI</name>
<evidence type="ECO:0000313" key="2">
    <source>
        <dbReference type="Proteomes" id="UP000000374"/>
    </source>
</evidence>